<sequence length="512" mass="53006">MSQLSPAQHGMWIAARKGAGTAYHMPVVIRLSRQPDPDALAKACHGLLQRHPVLGSAVAERDGIPHLVPAAELPVLQRAATVDEVVGRPFDLAAGPLVRFALVGADTLVVVAHHLVLDGGSKDVLVADLDTLLAGGVPGPGRARAEGDAASPDPAEAAGFWAGRPHQAEQTVVAGEVLRSRSTAEGALLEFSLDIPRLDGLSRFEVLTAALHTLLASYGNGEVVTALDLSTRPEELGGEIGCWVNELPLASRPTAGTPFRGFAASLRAELRGVYRYREVPLARAVPGLRPHAALAPVSLSYRRLAEERPALGEVEWLAFNHGVRGALQLQVVQGATGAHVSLRHDPRELTDPARFADDLTRLLAAVADGPDRSLGELTPFTTAPQAATAPPLSGPAAGSPAGSASVSAPAAGSAAGSAASAPDTAAAPESATAPDAASPADDPMVAQVTSIWEAVLELSPIEPHDDIFDLGGHSLTITQIISRMEQQLGVEISLDDFFDNPTVAGVVAVVRG</sequence>
<accession>A0ABV2YHJ1</accession>
<dbReference type="SUPFAM" id="SSF52777">
    <property type="entry name" value="CoA-dependent acyltransferases"/>
    <property type="match status" value="2"/>
</dbReference>
<dbReference type="Gene3D" id="3.30.559.10">
    <property type="entry name" value="Chloramphenicol acetyltransferase-like domain"/>
    <property type="match status" value="1"/>
</dbReference>
<dbReference type="InterPro" id="IPR023213">
    <property type="entry name" value="CAT-like_dom_sf"/>
</dbReference>
<evidence type="ECO:0000256" key="2">
    <source>
        <dbReference type="ARBA" id="ARBA00022450"/>
    </source>
</evidence>
<dbReference type="Proteomes" id="UP001550850">
    <property type="component" value="Unassembled WGS sequence"/>
</dbReference>
<comment type="caution">
    <text evidence="6">The sequence shown here is derived from an EMBL/GenBank/DDBJ whole genome shotgun (WGS) entry which is preliminary data.</text>
</comment>
<dbReference type="InterPro" id="IPR006162">
    <property type="entry name" value="Ppantetheine_attach_site"/>
</dbReference>
<feature type="region of interest" description="Disordered" evidence="4">
    <location>
        <begin position="383"/>
        <end position="442"/>
    </location>
</feature>
<dbReference type="PROSITE" id="PS50075">
    <property type="entry name" value="CARRIER"/>
    <property type="match status" value="1"/>
</dbReference>
<dbReference type="InterPro" id="IPR009081">
    <property type="entry name" value="PP-bd_ACP"/>
</dbReference>
<feature type="domain" description="Carrier" evidence="5">
    <location>
        <begin position="439"/>
        <end position="512"/>
    </location>
</feature>
<name>A0ABV2YHJ1_9ACTN</name>
<protein>
    <submittedName>
        <fullName evidence="6">Condensation domain-containing protein</fullName>
    </submittedName>
</protein>
<dbReference type="Pfam" id="PF00668">
    <property type="entry name" value="Condensation"/>
    <property type="match status" value="1"/>
</dbReference>
<feature type="region of interest" description="Disordered" evidence="4">
    <location>
        <begin position="137"/>
        <end position="156"/>
    </location>
</feature>
<proteinExistence type="predicted"/>
<evidence type="ECO:0000313" key="7">
    <source>
        <dbReference type="Proteomes" id="UP001550850"/>
    </source>
</evidence>
<keyword evidence="3" id="KW-0597">Phosphoprotein</keyword>
<evidence type="ECO:0000313" key="6">
    <source>
        <dbReference type="EMBL" id="MEU3555172.1"/>
    </source>
</evidence>
<keyword evidence="7" id="KW-1185">Reference proteome</keyword>
<dbReference type="InterPro" id="IPR001242">
    <property type="entry name" value="Condensation_dom"/>
</dbReference>
<keyword evidence="2" id="KW-0596">Phosphopantetheine</keyword>
<dbReference type="Gene3D" id="1.10.1200.10">
    <property type="entry name" value="ACP-like"/>
    <property type="match status" value="1"/>
</dbReference>
<comment type="cofactor">
    <cofactor evidence="1">
        <name>pantetheine 4'-phosphate</name>
        <dbReference type="ChEBI" id="CHEBI:47942"/>
    </cofactor>
</comment>
<evidence type="ECO:0000259" key="5">
    <source>
        <dbReference type="PROSITE" id="PS50075"/>
    </source>
</evidence>
<evidence type="ECO:0000256" key="4">
    <source>
        <dbReference type="SAM" id="MobiDB-lite"/>
    </source>
</evidence>
<dbReference type="InterPro" id="IPR036736">
    <property type="entry name" value="ACP-like_sf"/>
</dbReference>
<evidence type="ECO:0000256" key="3">
    <source>
        <dbReference type="ARBA" id="ARBA00022553"/>
    </source>
</evidence>
<dbReference type="PANTHER" id="PTHR45527">
    <property type="entry name" value="NONRIBOSOMAL PEPTIDE SYNTHETASE"/>
    <property type="match status" value="1"/>
</dbReference>
<dbReference type="EMBL" id="JBEZUR010000016">
    <property type="protein sequence ID" value="MEU3555172.1"/>
    <property type="molecule type" value="Genomic_DNA"/>
</dbReference>
<dbReference type="PROSITE" id="PS00012">
    <property type="entry name" value="PHOSPHOPANTETHEINE"/>
    <property type="match status" value="1"/>
</dbReference>
<dbReference type="PANTHER" id="PTHR45527:SF1">
    <property type="entry name" value="FATTY ACID SYNTHASE"/>
    <property type="match status" value="1"/>
</dbReference>
<gene>
    <name evidence="6" type="ORF">AB0E65_13295</name>
</gene>
<dbReference type="Pfam" id="PF00550">
    <property type="entry name" value="PP-binding"/>
    <property type="match status" value="1"/>
</dbReference>
<dbReference type="InterPro" id="IPR020806">
    <property type="entry name" value="PKS_PP-bd"/>
</dbReference>
<dbReference type="SUPFAM" id="SSF47336">
    <property type="entry name" value="ACP-like"/>
    <property type="match status" value="1"/>
</dbReference>
<dbReference type="SMART" id="SM00823">
    <property type="entry name" value="PKS_PP"/>
    <property type="match status" value="1"/>
</dbReference>
<organism evidence="6 7">
    <name type="scientific">Streptomyces fragilis</name>
    <dbReference type="NCBI Taxonomy" id="67301"/>
    <lineage>
        <taxon>Bacteria</taxon>
        <taxon>Bacillati</taxon>
        <taxon>Actinomycetota</taxon>
        <taxon>Actinomycetes</taxon>
        <taxon>Kitasatosporales</taxon>
        <taxon>Streptomycetaceae</taxon>
        <taxon>Streptomyces</taxon>
    </lineage>
</organism>
<dbReference type="Gene3D" id="3.30.559.30">
    <property type="entry name" value="Nonribosomal peptide synthetase, condensation domain"/>
    <property type="match status" value="1"/>
</dbReference>
<reference evidence="6 7" key="1">
    <citation type="submission" date="2024-06" db="EMBL/GenBank/DDBJ databases">
        <title>The Natural Products Discovery Center: Release of the First 8490 Sequenced Strains for Exploring Actinobacteria Biosynthetic Diversity.</title>
        <authorList>
            <person name="Kalkreuter E."/>
            <person name="Kautsar S.A."/>
            <person name="Yang D."/>
            <person name="Bader C.D."/>
            <person name="Teijaro C.N."/>
            <person name="Fluegel L."/>
            <person name="Davis C.M."/>
            <person name="Simpson J.R."/>
            <person name="Lauterbach L."/>
            <person name="Steele A.D."/>
            <person name="Gui C."/>
            <person name="Meng S."/>
            <person name="Li G."/>
            <person name="Viehrig K."/>
            <person name="Ye F."/>
            <person name="Su P."/>
            <person name="Kiefer A.F."/>
            <person name="Nichols A."/>
            <person name="Cepeda A.J."/>
            <person name="Yan W."/>
            <person name="Fan B."/>
            <person name="Jiang Y."/>
            <person name="Adhikari A."/>
            <person name="Zheng C.-J."/>
            <person name="Schuster L."/>
            <person name="Cowan T.M."/>
            <person name="Smanski M.J."/>
            <person name="Chevrette M.G."/>
            <person name="De Carvalho L.P.S."/>
            <person name="Shen B."/>
        </authorList>
    </citation>
    <scope>NUCLEOTIDE SEQUENCE [LARGE SCALE GENOMIC DNA]</scope>
    <source>
        <strain evidence="6 7">NPDC038104</strain>
    </source>
</reference>
<dbReference type="RefSeq" id="WP_108952920.1">
    <property type="nucleotide sequence ID" value="NZ_BEVZ01000002.1"/>
</dbReference>
<evidence type="ECO:0000256" key="1">
    <source>
        <dbReference type="ARBA" id="ARBA00001957"/>
    </source>
</evidence>